<protein>
    <submittedName>
        <fullName evidence="1">Uncharacterized protein</fullName>
    </submittedName>
</protein>
<comment type="caution">
    <text evidence="1">The sequence shown here is derived from an EMBL/GenBank/DDBJ whole genome shotgun (WGS) entry which is preliminary data.</text>
</comment>
<organism evidence="1 2">
    <name type="scientific">Candidatus Allofournierella pullistercoris</name>
    <dbReference type="NCBI Taxonomy" id="2838597"/>
    <lineage>
        <taxon>Bacteria</taxon>
        <taxon>Bacillati</taxon>
        <taxon>Bacillota</taxon>
        <taxon>Clostridia</taxon>
        <taxon>Eubacteriales</taxon>
        <taxon>Oscillospiraceae</taxon>
        <taxon>Allofournierella</taxon>
    </lineage>
</organism>
<evidence type="ECO:0000313" key="2">
    <source>
        <dbReference type="Proteomes" id="UP000713596"/>
    </source>
</evidence>
<proteinExistence type="predicted"/>
<reference evidence="1" key="1">
    <citation type="journal article" date="2021" name="PeerJ">
        <title>Extensive microbial diversity within the chicken gut microbiome revealed by metagenomics and culture.</title>
        <authorList>
            <person name="Gilroy R."/>
            <person name="Ravi A."/>
            <person name="Getino M."/>
            <person name="Pursley I."/>
            <person name="Horton D.L."/>
            <person name="Alikhan N.F."/>
            <person name="Baker D."/>
            <person name="Gharbi K."/>
            <person name="Hall N."/>
            <person name="Watson M."/>
            <person name="Adriaenssens E.M."/>
            <person name="Foster-Nyarko E."/>
            <person name="Jarju S."/>
            <person name="Secka A."/>
            <person name="Antonio M."/>
            <person name="Oren A."/>
            <person name="Chaudhuri R.R."/>
            <person name="La Ragione R."/>
            <person name="Hildebrand F."/>
            <person name="Pallen M.J."/>
        </authorList>
    </citation>
    <scope>NUCLEOTIDE SEQUENCE</scope>
    <source>
        <strain evidence="1">B5_2728</strain>
    </source>
</reference>
<gene>
    <name evidence="1" type="ORF">H9882_06055</name>
</gene>
<name>A0A948WRS7_9FIRM</name>
<accession>A0A948WRS7</accession>
<evidence type="ECO:0000313" key="1">
    <source>
        <dbReference type="EMBL" id="MBU3806440.1"/>
    </source>
</evidence>
<sequence length="51" mass="6238">MAEKLYLETDDRLKIGNKPLKHTNLKAQEWHEKIVKNRKEFLKQFMKNKEP</sequence>
<reference evidence="1" key="2">
    <citation type="submission" date="2021-04" db="EMBL/GenBank/DDBJ databases">
        <authorList>
            <person name="Gilroy R."/>
        </authorList>
    </citation>
    <scope>NUCLEOTIDE SEQUENCE</scope>
    <source>
        <strain evidence="1">B5_2728</strain>
    </source>
</reference>
<dbReference type="AlphaFoldDB" id="A0A948WRS7"/>
<dbReference type="EMBL" id="JAHLFP010000049">
    <property type="protein sequence ID" value="MBU3806440.1"/>
    <property type="molecule type" value="Genomic_DNA"/>
</dbReference>
<dbReference type="Proteomes" id="UP000713596">
    <property type="component" value="Unassembled WGS sequence"/>
</dbReference>